<sequence>MTRWGCGPKIRSPLSAAPSDDTAVTSSASAPPPPLTPLAVAPGGSKHLRRHWSARETSKMQLMEQRVVNARFIG</sequence>
<organism evidence="1 2">
    <name type="scientific">Smallanthus sonchifolius</name>
    <dbReference type="NCBI Taxonomy" id="185202"/>
    <lineage>
        <taxon>Eukaryota</taxon>
        <taxon>Viridiplantae</taxon>
        <taxon>Streptophyta</taxon>
        <taxon>Embryophyta</taxon>
        <taxon>Tracheophyta</taxon>
        <taxon>Spermatophyta</taxon>
        <taxon>Magnoliopsida</taxon>
        <taxon>eudicotyledons</taxon>
        <taxon>Gunneridae</taxon>
        <taxon>Pentapetalae</taxon>
        <taxon>asterids</taxon>
        <taxon>campanulids</taxon>
        <taxon>Asterales</taxon>
        <taxon>Asteraceae</taxon>
        <taxon>Asteroideae</taxon>
        <taxon>Heliantheae alliance</taxon>
        <taxon>Millerieae</taxon>
        <taxon>Smallanthus</taxon>
    </lineage>
</organism>
<name>A0ACB9JNL6_9ASTR</name>
<protein>
    <submittedName>
        <fullName evidence="1">Uncharacterized protein</fullName>
    </submittedName>
</protein>
<gene>
    <name evidence="1" type="ORF">L1987_09336</name>
</gene>
<keyword evidence="2" id="KW-1185">Reference proteome</keyword>
<evidence type="ECO:0000313" key="1">
    <source>
        <dbReference type="EMBL" id="KAI3821764.1"/>
    </source>
</evidence>
<reference evidence="1 2" key="2">
    <citation type="journal article" date="2022" name="Mol. Ecol. Resour.">
        <title>The genomes of chicory, endive, great burdock and yacon provide insights into Asteraceae paleo-polyploidization history and plant inulin production.</title>
        <authorList>
            <person name="Fan W."/>
            <person name="Wang S."/>
            <person name="Wang H."/>
            <person name="Wang A."/>
            <person name="Jiang F."/>
            <person name="Liu H."/>
            <person name="Zhao H."/>
            <person name="Xu D."/>
            <person name="Zhang Y."/>
        </authorList>
    </citation>
    <scope>NUCLEOTIDE SEQUENCE [LARGE SCALE GENOMIC DNA]</scope>
    <source>
        <strain evidence="2">cv. Yunnan</strain>
        <tissue evidence="1">Leaves</tissue>
    </source>
</reference>
<proteinExistence type="predicted"/>
<accession>A0ACB9JNL6</accession>
<dbReference type="EMBL" id="CM042020">
    <property type="protein sequence ID" value="KAI3821764.1"/>
    <property type="molecule type" value="Genomic_DNA"/>
</dbReference>
<comment type="caution">
    <text evidence="1">The sequence shown here is derived from an EMBL/GenBank/DDBJ whole genome shotgun (WGS) entry which is preliminary data.</text>
</comment>
<dbReference type="Proteomes" id="UP001056120">
    <property type="component" value="Linkage Group LG03"/>
</dbReference>
<reference evidence="2" key="1">
    <citation type="journal article" date="2022" name="Mol. Ecol. Resour.">
        <title>The genomes of chicory, endive, great burdock and yacon provide insights into Asteraceae palaeo-polyploidization history and plant inulin production.</title>
        <authorList>
            <person name="Fan W."/>
            <person name="Wang S."/>
            <person name="Wang H."/>
            <person name="Wang A."/>
            <person name="Jiang F."/>
            <person name="Liu H."/>
            <person name="Zhao H."/>
            <person name="Xu D."/>
            <person name="Zhang Y."/>
        </authorList>
    </citation>
    <scope>NUCLEOTIDE SEQUENCE [LARGE SCALE GENOMIC DNA]</scope>
    <source>
        <strain evidence="2">cv. Yunnan</strain>
    </source>
</reference>
<evidence type="ECO:0000313" key="2">
    <source>
        <dbReference type="Proteomes" id="UP001056120"/>
    </source>
</evidence>